<reference evidence="2 3" key="1">
    <citation type="journal article" date="2022" name="G3 (Bethesda)">
        <title>Whole-genome sequence and methylome profiling of the almond [Prunus dulcis (Mill.) D.A. Webb] cultivar 'Nonpareil'.</title>
        <authorList>
            <person name="D'Amico-Willman K.M."/>
            <person name="Ouma W.Z."/>
            <person name="Meulia T."/>
            <person name="Sideli G.M."/>
            <person name="Gradziel T.M."/>
            <person name="Fresnedo-Ramirez J."/>
        </authorList>
    </citation>
    <scope>NUCLEOTIDE SEQUENCE [LARGE SCALE GENOMIC DNA]</scope>
    <source>
        <strain evidence="2">Clone GOH B32 T37-40</strain>
    </source>
</reference>
<evidence type="ECO:0000313" key="3">
    <source>
        <dbReference type="Proteomes" id="UP001054821"/>
    </source>
</evidence>
<keyword evidence="3" id="KW-1185">Reference proteome</keyword>
<evidence type="ECO:0000313" key="2">
    <source>
        <dbReference type="EMBL" id="KAI5343802.1"/>
    </source>
</evidence>
<feature type="region of interest" description="Disordered" evidence="1">
    <location>
        <begin position="83"/>
        <end position="102"/>
    </location>
</feature>
<accession>A0AAD4WKM5</accession>
<proteinExistence type="predicted"/>
<dbReference type="EMBL" id="JAJFAZ020000002">
    <property type="protein sequence ID" value="KAI5343802.1"/>
    <property type="molecule type" value="Genomic_DNA"/>
</dbReference>
<evidence type="ECO:0000256" key="1">
    <source>
        <dbReference type="SAM" id="MobiDB-lite"/>
    </source>
</evidence>
<comment type="caution">
    <text evidence="2">The sequence shown here is derived from an EMBL/GenBank/DDBJ whole genome shotgun (WGS) entry which is preliminary data.</text>
</comment>
<dbReference type="AlphaFoldDB" id="A0AAD4WKM5"/>
<dbReference type="Proteomes" id="UP001054821">
    <property type="component" value="Chromosome 2"/>
</dbReference>
<name>A0AAD4WKM5_PRUDU</name>
<sequence length="102" mass="11317">MGPSEPANIQIAREFFANIPPFSAEPKNLPGLGPFDAYLWDERLHFSSGREYPDSFDVYLRGKVLNSSISSIAQLLKLARPNPNEKSPGFPGLLVDNLDLSR</sequence>
<organism evidence="2 3">
    <name type="scientific">Prunus dulcis</name>
    <name type="common">Almond</name>
    <name type="synonym">Amygdalus dulcis</name>
    <dbReference type="NCBI Taxonomy" id="3755"/>
    <lineage>
        <taxon>Eukaryota</taxon>
        <taxon>Viridiplantae</taxon>
        <taxon>Streptophyta</taxon>
        <taxon>Embryophyta</taxon>
        <taxon>Tracheophyta</taxon>
        <taxon>Spermatophyta</taxon>
        <taxon>Magnoliopsida</taxon>
        <taxon>eudicotyledons</taxon>
        <taxon>Gunneridae</taxon>
        <taxon>Pentapetalae</taxon>
        <taxon>rosids</taxon>
        <taxon>fabids</taxon>
        <taxon>Rosales</taxon>
        <taxon>Rosaceae</taxon>
        <taxon>Amygdaloideae</taxon>
        <taxon>Amygdaleae</taxon>
        <taxon>Prunus</taxon>
    </lineage>
</organism>
<protein>
    <submittedName>
        <fullName evidence="2">Uncharacterized protein</fullName>
    </submittedName>
</protein>
<gene>
    <name evidence="2" type="ORF">L3X38_011678</name>
</gene>